<accession>A0A3B3T8I6</accession>
<reference evidence="1" key="2">
    <citation type="submission" date="2025-09" db="UniProtKB">
        <authorList>
            <consortium name="Ensembl"/>
        </authorList>
    </citation>
    <scope>IDENTIFICATION</scope>
</reference>
<evidence type="ECO:0000313" key="2">
    <source>
        <dbReference type="Proteomes" id="UP000261540"/>
    </source>
</evidence>
<keyword evidence="2" id="KW-1185">Reference proteome</keyword>
<reference evidence="1" key="1">
    <citation type="submission" date="2025-08" db="UniProtKB">
        <authorList>
            <consortium name="Ensembl"/>
        </authorList>
    </citation>
    <scope>IDENTIFICATION</scope>
</reference>
<dbReference type="Ensembl" id="ENSPKIT00000019978.1">
    <property type="protein sequence ID" value="ENSPKIP00000038980.1"/>
    <property type="gene ID" value="ENSPKIG00000016536.1"/>
</dbReference>
<name>A0A3B3T8I6_9TELE</name>
<sequence>MSRTLIIICNVPDLAGFPPSKAVNTRWITGCFSLSKAFCRTNNLCSPPLCTSSEKCSLGLSL</sequence>
<dbReference type="GeneTree" id="ENSGT01150000287059"/>
<protein>
    <submittedName>
        <fullName evidence="1">Uncharacterized protein</fullName>
    </submittedName>
</protein>
<dbReference type="AlphaFoldDB" id="A0A3B3T8I6"/>
<evidence type="ECO:0000313" key="1">
    <source>
        <dbReference type="Ensembl" id="ENSPKIP00000038980.1"/>
    </source>
</evidence>
<organism evidence="1 2">
    <name type="scientific">Paramormyrops kingsleyae</name>
    <dbReference type="NCBI Taxonomy" id="1676925"/>
    <lineage>
        <taxon>Eukaryota</taxon>
        <taxon>Metazoa</taxon>
        <taxon>Chordata</taxon>
        <taxon>Craniata</taxon>
        <taxon>Vertebrata</taxon>
        <taxon>Euteleostomi</taxon>
        <taxon>Actinopterygii</taxon>
        <taxon>Neopterygii</taxon>
        <taxon>Teleostei</taxon>
        <taxon>Osteoglossocephala</taxon>
        <taxon>Osteoglossomorpha</taxon>
        <taxon>Osteoglossiformes</taxon>
        <taxon>Mormyridae</taxon>
        <taxon>Paramormyrops</taxon>
    </lineage>
</organism>
<proteinExistence type="predicted"/>
<dbReference type="Proteomes" id="UP000261540">
    <property type="component" value="Unplaced"/>
</dbReference>